<feature type="compositionally biased region" description="Basic and acidic residues" evidence="1">
    <location>
        <begin position="271"/>
        <end position="300"/>
    </location>
</feature>
<evidence type="ECO:0000256" key="1">
    <source>
        <dbReference type="SAM" id="MobiDB-lite"/>
    </source>
</evidence>
<comment type="caution">
    <text evidence="2">The sequence shown here is derived from an EMBL/GenBank/DDBJ whole genome shotgun (WGS) entry which is preliminary data.</text>
</comment>
<name>A0ABN2LH61_9ACTN</name>
<evidence type="ECO:0000313" key="2">
    <source>
        <dbReference type="EMBL" id="GAA1788527.1"/>
    </source>
</evidence>
<dbReference type="EMBL" id="BAAALT010000015">
    <property type="protein sequence ID" value="GAA1788527.1"/>
    <property type="molecule type" value="Genomic_DNA"/>
</dbReference>
<accession>A0ABN2LH61</accession>
<feature type="compositionally biased region" description="Basic and acidic residues" evidence="1">
    <location>
        <begin position="250"/>
        <end position="259"/>
    </location>
</feature>
<sequence>MSVGVNPLVAARVDGEVKPWTGIWLAEDIELLVAGVRSNNWVDISLGAIGTTLDGLAFVSDPASSLLQYGLSWMLEQVAPLRDALDWLAGDAAQIAAHAATWRNIAADVRASASTLSGHVRVDVAGWGGTAGPAYRTWSGEQSGALSALARAADAMAVITEAAGFVVSAVRAMVRDAIAVVVSRMIVYATEEVFSLGFATPLVVEQVSTLVAAWSAKIAKWLRGLITSLNNLIPAVRHLNTLIDKIKENLGRRPRHAPDGDNSSKPTKIGGPKEFDPQELRGLTPDEVKARIPDDWERKPSAKGGGELFVDPVNKGRQIRIMPGYPPHSRPDPMTWGPYVVVSQGGNKPVKIPLDGNPEL</sequence>
<gene>
    <name evidence="2" type="ORF">GCM10009682_08270</name>
</gene>
<reference evidence="2 3" key="1">
    <citation type="journal article" date="2019" name="Int. J. Syst. Evol. Microbiol.">
        <title>The Global Catalogue of Microorganisms (GCM) 10K type strain sequencing project: providing services to taxonomists for standard genome sequencing and annotation.</title>
        <authorList>
            <consortium name="The Broad Institute Genomics Platform"/>
            <consortium name="The Broad Institute Genome Sequencing Center for Infectious Disease"/>
            <person name="Wu L."/>
            <person name="Ma J."/>
        </authorList>
    </citation>
    <scope>NUCLEOTIDE SEQUENCE [LARGE SCALE GENOMIC DNA]</scope>
    <source>
        <strain evidence="2 3">JCM 13250</strain>
    </source>
</reference>
<organism evidence="2 3">
    <name type="scientific">Luedemannella flava</name>
    <dbReference type="NCBI Taxonomy" id="349316"/>
    <lineage>
        <taxon>Bacteria</taxon>
        <taxon>Bacillati</taxon>
        <taxon>Actinomycetota</taxon>
        <taxon>Actinomycetes</taxon>
        <taxon>Micromonosporales</taxon>
        <taxon>Micromonosporaceae</taxon>
        <taxon>Luedemannella</taxon>
    </lineage>
</organism>
<protein>
    <submittedName>
        <fullName evidence="2">Uncharacterized protein</fullName>
    </submittedName>
</protein>
<proteinExistence type="predicted"/>
<keyword evidence="3" id="KW-1185">Reference proteome</keyword>
<dbReference type="RefSeq" id="WP_344126386.1">
    <property type="nucleotide sequence ID" value="NZ_BAAALT010000015.1"/>
</dbReference>
<feature type="region of interest" description="Disordered" evidence="1">
    <location>
        <begin position="250"/>
        <end position="337"/>
    </location>
</feature>
<dbReference type="Proteomes" id="UP001500218">
    <property type="component" value="Unassembled WGS sequence"/>
</dbReference>
<dbReference type="InterPro" id="IPR036689">
    <property type="entry name" value="ESAT-6-like_sf"/>
</dbReference>
<dbReference type="SUPFAM" id="SSF140453">
    <property type="entry name" value="EsxAB dimer-like"/>
    <property type="match status" value="1"/>
</dbReference>
<evidence type="ECO:0000313" key="3">
    <source>
        <dbReference type="Proteomes" id="UP001500218"/>
    </source>
</evidence>